<gene>
    <name evidence="2" type="ORF">STRIC_0955</name>
</gene>
<name>G5K2E3_9STRE</name>
<dbReference type="OrthoDB" id="9944745at2"/>
<evidence type="ECO:0000313" key="2">
    <source>
        <dbReference type="EMBL" id="EHI69563.1"/>
    </source>
</evidence>
<proteinExistence type="predicted"/>
<comment type="caution">
    <text evidence="2">The sequence shown here is derived from an EMBL/GenBank/DDBJ whole genome shotgun (WGS) entry which is preliminary data.</text>
</comment>
<feature type="transmembrane region" description="Helical" evidence="1">
    <location>
        <begin position="55"/>
        <end position="80"/>
    </location>
</feature>
<sequence length="135" mass="16138">MITIMTKLYTWWTGRLERRYREAQGYYKQLTKEALMAEWIELEVRKEKSSRRWELLLGLVLTVIFSDDLKRFLAIVFAPLTGVSVKDLQVSVLISILVALLIIFLLMAIVFYNFSYSLLLRRYLILKRYLEEHQI</sequence>
<keyword evidence="3" id="KW-1185">Reference proteome</keyword>
<reference evidence="2 3" key="1">
    <citation type="journal article" date="2014" name="Int. J. Syst. Evol. Microbiol.">
        <title>Phylogenomics and the dynamic genome evolution of the genus Streptococcus.</title>
        <authorList>
            <consortium name="The Broad Institute Genome Sequencing Platform"/>
            <person name="Richards V.P."/>
            <person name="Palmer S.R."/>
            <person name="Pavinski Bitar P.D."/>
            <person name="Qin X."/>
            <person name="Weinstock G.M."/>
            <person name="Highlander S.K."/>
            <person name="Town C.D."/>
            <person name="Burne R.A."/>
            <person name="Stanhope M.J."/>
        </authorList>
    </citation>
    <scope>NUCLEOTIDE SEQUENCE [LARGE SCALE GENOMIC DNA]</scope>
    <source>
        <strain evidence="2 3">707-05</strain>
    </source>
</reference>
<keyword evidence="1" id="KW-1133">Transmembrane helix</keyword>
<keyword evidence="1" id="KW-0812">Transmembrane</keyword>
<feature type="transmembrane region" description="Helical" evidence="1">
    <location>
        <begin position="92"/>
        <end position="119"/>
    </location>
</feature>
<accession>G5K2E3</accession>
<dbReference type="AlphaFoldDB" id="G5K2E3"/>
<dbReference type="Proteomes" id="UP000003330">
    <property type="component" value="Unassembled WGS sequence"/>
</dbReference>
<organism evidence="2 3">
    <name type="scientific">Streptococcus ictaluri 707-05</name>
    <dbReference type="NCBI Taxonomy" id="764299"/>
    <lineage>
        <taxon>Bacteria</taxon>
        <taxon>Bacillati</taxon>
        <taxon>Bacillota</taxon>
        <taxon>Bacilli</taxon>
        <taxon>Lactobacillales</taxon>
        <taxon>Streptococcaceae</taxon>
        <taxon>Streptococcus</taxon>
    </lineage>
</organism>
<protein>
    <submittedName>
        <fullName evidence="2">Uncharacterized protein</fullName>
    </submittedName>
</protein>
<evidence type="ECO:0000256" key="1">
    <source>
        <dbReference type="SAM" id="Phobius"/>
    </source>
</evidence>
<dbReference type="STRING" id="764299.STRIC_0955"/>
<evidence type="ECO:0000313" key="3">
    <source>
        <dbReference type="Proteomes" id="UP000003330"/>
    </source>
</evidence>
<dbReference type="EMBL" id="AEUX02000006">
    <property type="protein sequence ID" value="EHI69563.1"/>
    <property type="molecule type" value="Genomic_DNA"/>
</dbReference>
<keyword evidence="1" id="KW-0472">Membrane</keyword>